<keyword evidence="6 15" id="KW-0863">Zinc-finger</keyword>
<dbReference type="InterPro" id="IPR015886">
    <property type="entry name" value="H2TH_FPG"/>
</dbReference>
<keyword evidence="12 15" id="KW-0511">Multifunctional enzyme</keyword>
<dbReference type="PANTHER" id="PTHR22993:SF9">
    <property type="entry name" value="FORMAMIDOPYRIMIDINE-DNA GLYCOSYLASE"/>
    <property type="match status" value="1"/>
</dbReference>
<feature type="binding site" evidence="15">
    <location>
        <position position="93"/>
    </location>
    <ligand>
        <name>DNA</name>
        <dbReference type="ChEBI" id="CHEBI:16991"/>
    </ligand>
</feature>
<keyword evidence="19" id="KW-1185">Reference proteome</keyword>
<dbReference type="SMART" id="SM00898">
    <property type="entry name" value="Fapy_DNA_glyco"/>
    <property type="match status" value="1"/>
</dbReference>
<evidence type="ECO:0000256" key="8">
    <source>
        <dbReference type="ARBA" id="ARBA00022833"/>
    </source>
</evidence>
<dbReference type="SUPFAM" id="SSF57716">
    <property type="entry name" value="Glucocorticoid receptor-like (DNA-binding domain)"/>
    <property type="match status" value="1"/>
</dbReference>
<keyword evidence="4 15" id="KW-0479">Metal-binding</keyword>
<feature type="domain" description="Formamidopyrimidine-DNA glycosylase catalytic" evidence="17">
    <location>
        <begin position="2"/>
        <end position="115"/>
    </location>
</feature>
<dbReference type="PROSITE" id="PS51068">
    <property type="entry name" value="FPG_CAT"/>
    <property type="match status" value="1"/>
</dbReference>
<evidence type="ECO:0000313" key="18">
    <source>
        <dbReference type="EMBL" id="AOX16998.1"/>
    </source>
</evidence>
<dbReference type="GO" id="GO:0003684">
    <property type="term" value="F:damaged DNA binding"/>
    <property type="evidence" value="ECO:0007669"/>
    <property type="project" value="InterPro"/>
</dbReference>
<dbReference type="EMBL" id="CP014674">
    <property type="protein sequence ID" value="AOX16998.1"/>
    <property type="molecule type" value="Genomic_DNA"/>
</dbReference>
<dbReference type="InterPro" id="IPR020629">
    <property type="entry name" value="FPG_Glyclase"/>
</dbReference>
<dbReference type="KEGG" id="kba:A0U89_07410"/>
<comment type="similarity">
    <text evidence="2 15">Belongs to the FPG family.</text>
</comment>
<protein>
    <recommendedName>
        <fullName evidence="15">Formamidopyrimidine-DNA glycosylase</fullName>
        <shortName evidence="15">Fapy-DNA glycosylase</shortName>
        <ecNumber evidence="15">3.2.2.23</ecNumber>
    </recommendedName>
    <alternativeName>
        <fullName evidence="15">DNA-(apurinic or apyrimidinic site) lyase MutM</fullName>
        <shortName evidence="15">AP lyase MutM</shortName>
        <ecNumber evidence="15">4.2.99.18</ecNumber>
    </alternativeName>
</protein>
<comment type="function">
    <text evidence="15">Involved in base excision repair of DNA damaged by oxidation or by mutagenic agents. Acts as DNA glycosylase that recognizes and removes damaged bases. Has a preference for oxidized purines, such as 7,8-dihydro-8-oxoguanine (8-oxoG). Has AP (apurinic/apyrimidinic) lyase activity and introduces nicks in the DNA strand. Cleaves the DNA backbone by beta-delta elimination to generate a single-strand break at the site of the removed base with both 3'- and 5'-phosphates.</text>
</comment>
<dbReference type="OrthoDB" id="9800855at2"/>
<keyword evidence="5 15" id="KW-0227">DNA damage</keyword>
<feature type="active site" description="Proton donor" evidence="15">
    <location>
        <position position="3"/>
    </location>
</feature>
<feature type="binding site" evidence="15">
    <location>
        <position position="112"/>
    </location>
    <ligand>
        <name>DNA</name>
        <dbReference type="ChEBI" id="CHEBI:16991"/>
    </ligand>
</feature>
<name>A0A1D8UTL8_9PROT</name>
<dbReference type="InterPro" id="IPR000214">
    <property type="entry name" value="Znf_DNA_glyclase/AP_lyase"/>
</dbReference>
<comment type="cofactor">
    <cofactor evidence="15">
        <name>Zn(2+)</name>
        <dbReference type="ChEBI" id="CHEBI:29105"/>
    </cofactor>
    <text evidence="15">Binds 1 zinc ion per subunit.</text>
</comment>
<feature type="active site" description="Proton donor; for beta-elimination activity" evidence="15">
    <location>
        <position position="58"/>
    </location>
</feature>
<dbReference type="CDD" id="cd08966">
    <property type="entry name" value="EcFpg-like_N"/>
    <property type="match status" value="1"/>
</dbReference>
<evidence type="ECO:0000256" key="11">
    <source>
        <dbReference type="ARBA" id="ARBA00023239"/>
    </source>
</evidence>
<dbReference type="GO" id="GO:0006284">
    <property type="term" value="P:base-excision repair"/>
    <property type="evidence" value="ECO:0007669"/>
    <property type="project" value="InterPro"/>
</dbReference>
<evidence type="ECO:0000256" key="10">
    <source>
        <dbReference type="ARBA" id="ARBA00023204"/>
    </source>
</evidence>
<dbReference type="Proteomes" id="UP000179145">
    <property type="component" value="Chromosome"/>
</dbReference>
<evidence type="ECO:0000256" key="3">
    <source>
        <dbReference type="ARBA" id="ARBA00011245"/>
    </source>
</evidence>
<proteinExistence type="inferred from homology"/>
<comment type="catalytic activity">
    <reaction evidence="14 15">
        <text>2'-deoxyribonucleotide-(2'-deoxyribose 5'-phosphate)-2'-deoxyribonucleotide-DNA = a 3'-end 2'-deoxyribonucleotide-(2,3-dehydro-2,3-deoxyribose 5'-phosphate)-DNA + a 5'-end 5'-phospho-2'-deoxyribonucleoside-DNA + H(+)</text>
        <dbReference type="Rhea" id="RHEA:66592"/>
        <dbReference type="Rhea" id="RHEA-COMP:13180"/>
        <dbReference type="Rhea" id="RHEA-COMP:16897"/>
        <dbReference type="Rhea" id="RHEA-COMP:17067"/>
        <dbReference type="ChEBI" id="CHEBI:15378"/>
        <dbReference type="ChEBI" id="CHEBI:136412"/>
        <dbReference type="ChEBI" id="CHEBI:157695"/>
        <dbReference type="ChEBI" id="CHEBI:167181"/>
        <dbReference type="EC" id="4.2.99.18"/>
    </reaction>
</comment>
<sequence length="288" mass="31418">MPELPEVETVMRGMRAALEGQTISRVELRRADLRWPIPPELPGVLTGATILSLKRRGKYILIRVSGDQSVLLHLGMTGRVRLEPLDNRDALPHEHVIIETDSGIRLGLIDPRRFGALGLVPTIEEENHPLLAEIGAEPLDKSFNAKRLTKILAGRKTSVKTALLDQRLIAGLGNIYVCEALFRAEIHPERPVGSLSPKAIAALAEIIPEVLNEAIAAGGSSLRDYVDAEGNKGGFQELHQVYGREGEPCPVCPGPPACFGIRRITQSARSSFYCPRRQLPVSLDETGA</sequence>
<keyword evidence="13 15" id="KW-0326">Glycosidase</keyword>
<comment type="subunit">
    <text evidence="3 15">Monomer.</text>
</comment>
<evidence type="ECO:0000256" key="1">
    <source>
        <dbReference type="ARBA" id="ARBA00001668"/>
    </source>
</evidence>
<dbReference type="EC" id="4.2.99.18" evidence="15"/>
<dbReference type="PANTHER" id="PTHR22993">
    <property type="entry name" value="FORMAMIDOPYRIMIDINE-DNA GLYCOSYLASE"/>
    <property type="match status" value="1"/>
</dbReference>
<reference evidence="18 19" key="1">
    <citation type="journal article" date="2016" name="Microb. Cell Fact.">
        <title>Dissection of exopolysaccharide biosynthesis in Kozakia baliensis.</title>
        <authorList>
            <person name="Brandt J.U."/>
            <person name="Jakob F."/>
            <person name="Behr J."/>
            <person name="Geissler A.J."/>
            <person name="Vogel R.F."/>
        </authorList>
    </citation>
    <scope>NUCLEOTIDE SEQUENCE [LARGE SCALE GENOMIC DNA]</scope>
    <source>
        <strain evidence="18 19">DSM 14400</strain>
    </source>
</reference>
<evidence type="ECO:0000256" key="12">
    <source>
        <dbReference type="ARBA" id="ARBA00023268"/>
    </source>
</evidence>
<dbReference type="PROSITE" id="PS51066">
    <property type="entry name" value="ZF_FPG_2"/>
    <property type="match status" value="1"/>
</dbReference>
<dbReference type="InterPro" id="IPR010979">
    <property type="entry name" value="Ribosomal_uS13-like_H2TH"/>
</dbReference>
<dbReference type="NCBIfam" id="NF002211">
    <property type="entry name" value="PRK01103.1"/>
    <property type="match status" value="1"/>
</dbReference>
<dbReference type="NCBIfam" id="TIGR00577">
    <property type="entry name" value="fpg"/>
    <property type="match status" value="1"/>
</dbReference>
<keyword evidence="9 15" id="KW-0238">DNA-binding</keyword>
<evidence type="ECO:0000256" key="5">
    <source>
        <dbReference type="ARBA" id="ARBA00022763"/>
    </source>
</evidence>
<dbReference type="GO" id="GO:0008270">
    <property type="term" value="F:zinc ion binding"/>
    <property type="evidence" value="ECO:0007669"/>
    <property type="project" value="UniProtKB-UniRule"/>
</dbReference>
<dbReference type="STRING" id="153496.A0U89_07410"/>
<gene>
    <name evidence="15" type="primary">mutM</name>
    <name evidence="15" type="synonym">fpg</name>
    <name evidence="18" type="ORF">A0U89_07410</name>
</gene>
<feature type="domain" description="FPG-type" evidence="16">
    <location>
        <begin position="240"/>
        <end position="279"/>
    </location>
</feature>
<keyword evidence="8 15" id="KW-0862">Zinc</keyword>
<dbReference type="Pfam" id="PF06831">
    <property type="entry name" value="H2TH"/>
    <property type="match status" value="1"/>
</dbReference>
<evidence type="ECO:0000256" key="14">
    <source>
        <dbReference type="ARBA" id="ARBA00044632"/>
    </source>
</evidence>
<dbReference type="EC" id="3.2.2.23" evidence="15"/>
<dbReference type="Gene3D" id="3.20.190.10">
    <property type="entry name" value="MutM-like, N-terminal"/>
    <property type="match status" value="1"/>
</dbReference>
<accession>A0A1D8UTL8</accession>
<organism evidence="18 19">
    <name type="scientific">Kozakia baliensis</name>
    <dbReference type="NCBI Taxonomy" id="153496"/>
    <lineage>
        <taxon>Bacteria</taxon>
        <taxon>Pseudomonadati</taxon>
        <taxon>Pseudomonadota</taxon>
        <taxon>Alphaproteobacteria</taxon>
        <taxon>Acetobacterales</taxon>
        <taxon>Acetobacteraceae</taxon>
        <taxon>Kozakia</taxon>
    </lineage>
</organism>
<feature type="active site" description="Proton donor; for delta-elimination activity" evidence="15">
    <location>
        <position position="269"/>
    </location>
</feature>
<evidence type="ECO:0000256" key="6">
    <source>
        <dbReference type="ARBA" id="ARBA00022771"/>
    </source>
</evidence>
<feature type="active site" description="Schiff-base intermediate with DNA" evidence="15">
    <location>
        <position position="2"/>
    </location>
</feature>
<dbReference type="InterPro" id="IPR035937">
    <property type="entry name" value="FPG_N"/>
</dbReference>
<dbReference type="RefSeq" id="WP_070402691.1">
    <property type="nucleotide sequence ID" value="NZ_BJVW01000003.1"/>
</dbReference>
<keyword evidence="10 15" id="KW-0234">DNA repair</keyword>
<dbReference type="AlphaFoldDB" id="A0A1D8UTL8"/>
<evidence type="ECO:0000259" key="16">
    <source>
        <dbReference type="PROSITE" id="PS51066"/>
    </source>
</evidence>
<dbReference type="HAMAP" id="MF_00103">
    <property type="entry name" value="Fapy_DNA_glycosyl"/>
    <property type="match status" value="1"/>
</dbReference>
<evidence type="ECO:0000259" key="17">
    <source>
        <dbReference type="PROSITE" id="PS51068"/>
    </source>
</evidence>
<evidence type="ECO:0000256" key="9">
    <source>
        <dbReference type="ARBA" id="ARBA00023125"/>
    </source>
</evidence>
<evidence type="ECO:0000256" key="13">
    <source>
        <dbReference type="ARBA" id="ARBA00023295"/>
    </source>
</evidence>
<dbReference type="Pfam" id="PF01149">
    <property type="entry name" value="Fapy_DNA_glyco"/>
    <property type="match status" value="1"/>
</dbReference>
<dbReference type="InterPro" id="IPR012319">
    <property type="entry name" value="FPG_cat"/>
</dbReference>
<dbReference type="SUPFAM" id="SSF46946">
    <property type="entry name" value="S13-like H2TH domain"/>
    <property type="match status" value="1"/>
</dbReference>
<evidence type="ECO:0000313" key="19">
    <source>
        <dbReference type="Proteomes" id="UP000179145"/>
    </source>
</evidence>
<evidence type="ECO:0000256" key="2">
    <source>
        <dbReference type="ARBA" id="ARBA00009409"/>
    </source>
</evidence>
<evidence type="ECO:0000256" key="7">
    <source>
        <dbReference type="ARBA" id="ARBA00022801"/>
    </source>
</evidence>
<evidence type="ECO:0000256" key="15">
    <source>
        <dbReference type="HAMAP-Rule" id="MF_00103"/>
    </source>
</evidence>
<dbReference type="Gene3D" id="1.10.8.50">
    <property type="match status" value="1"/>
</dbReference>
<dbReference type="FunFam" id="1.10.8.50:FF:000003">
    <property type="entry name" value="Formamidopyrimidine-DNA glycosylase"/>
    <property type="match status" value="1"/>
</dbReference>
<dbReference type="GO" id="GO:0140078">
    <property type="term" value="F:class I DNA-(apurinic or apyrimidinic site) endonuclease activity"/>
    <property type="evidence" value="ECO:0007669"/>
    <property type="project" value="UniProtKB-EC"/>
</dbReference>
<evidence type="ECO:0000256" key="4">
    <source>
        <dbReference type="ARBA" id="ARBA00022723"/>
    </source>
</evidence>
<feature type="binding site" evidence="15">
    <location>
        <position position="155"/>
    </location>
    <ligand>
        <name>DNA</name>
        <dbReference type="ChEBI" id="CHEBI:16991"/>
    </ligand>
</feature>
<dbReference type="eggNOG" id="COG0266">
    <property type="taxonomic scope" value="Bacteria"/>
</dbReference>
<keyword evidence="11 15" id="KW-0456">Lyase</keyword>
<dbReference type="SUPFAM" id="SSF81624">
    <property type="entry name" value="N-terminal domain of MutM-like DNA repair proteins"/>
    <property type="match status" value="1"/>
</dbReference>
<dbReference type="GO" id="GO:0034039">
    <property type="term" value="F:8-oxo-7,8-dihydroguanine DNA N-glycosylase activity"/>
    <property type="evidence" value="ECO:0007669"/>
    <property type="project" value="TreeGrafter"/>
</dbReference>
<dbReference type="SMART" id="SM01232">
    <property type="entry name" value="H2TH"/>
    <property type="match status" value="1"/>
</dbReference>
<comment type="catalytic activity">
    <reaction evidence="1 15">
        <text>Hydrolysis of DNA containing ring-opened 7-methylguanine residues, releasing 2,6-diamino-4-hydroxy-5-(N-methyl)formamidopyrimidine.</text>
        <dbReference type="EC" id="3.2.2.23"/>
    </reaction>
</comment>
<keyword evidence="7 15" id="KW-0378">Hydrolase</keyword>